<evidence type="ECO:0000313" key="2">
    <source>
        <dbReference type="EMBL" id="VYT17933.1"/>
    </source>
</evidence>
<dbReference type="GO" id="GO:0003676">
    <property type="term" value="F:nucleic acid binding"/>
    <property type="evidence" value="ECO:0007669"/>
    <property type="project" value="InterPro"/>
</dbReference>
<feature type="region of interest" description="Disordered" evidence="1">
    <location>
        <begin position="499"/>
        <end position="524"/>
    </location>
</feature>
<dbReference type="Gene3D" id="3.30.420.10">
    <property type="entry name" value="Ribonuclease H-like superfamily/Ribonuclease H"/>
    <property type="match status" value="1"/>
</dbReference>
<proteinExistence type="predicted"/>
<evidence type="ECO:0008006" key="3">
    <source>
        <dbReference type="Google" id="ProtNLM"/>
    </source>
</evidence>
<dbReference type="InterPro" id="IPR036397">
    <property type="entry name" value="RNaseH_sf"/>
</dbReference>
<organism evidence="2">
    <name type="scientific">Akkermansia muciniphila</name>
    <dbReference type="NCBI Taxonomy" id="239935"/>
    <lineage>
        <taxon>Bacteria</taxon>
        <taxon>Pseudomonadati</taxon>
        <taxon>Verrucomicrobiota</taxon>
        <taxon>Verrucomicrobiia</taxon>
        <taxon>Verrucomicrobiales</taxon>
        <taxon>Akkermansiaceae</taxon>
        <taxon>Akkermansia</taxon>
    </lineage>
</organism>
<dbReference type="AlphaFoldDB" id="A0A6N2ULR9"/>
<gene>
    <name evidence="2" type="ORF">AMLFYP55_00965</name>
</gene>
<dbReference type="InterPro" id="IPR012337">
    <property type="entry name" value="RNaseH-like_sf"/>
</dbReference>
<dbReference type="SUPFAM" id="SSF53098">
    <property type="entry name" value="Ribonuclease H-like"/>
    <property type="match status" value="1"/>
</dbReference>
<reference evidence="2" key="1">
    <citation type="submission" date="2019-11" db="EMBL/GenBank/DDBJ databases">
        <authorList>
            <person name="Feng L."/>
        </authorList>
    </citation>
    <scope>NUCLEOTIDE SEQUENCE</scope>
    <source>
        <strain evidence="2">AMuciniphilaLFYP55</strain>
    </source>
</reference>
<dbReference type="RefSeq" id="WP_146019237.1">
    <property type="nucleotide sequence ID" value="NZ_CACRSS010000016.1"/>
</dbReference>
<sequence length="545" mass="60424">MAILPDHSFNAFSAGRSGRPRKVELTEEQKKELAALYLATNATRKSGSMTLAWSIFASQHPELGWDAAAKSSKHIIPAVARDVMKHARPMVGYHRGGERKLRELAYSPGLLRRNLDGGLLRAGQRASWDDATINFGVCVPWPWRGSGDKCAEKYGVRLGRFQLLVCHDDATSFIPAYSYIIRYEQTYRGEDVAGAMIRTCRDVGIFDSFVLEGGVWKSDRVQRLLDGLGIRHIDAKGRPQCKLVENFFNRLWSVLSVVPGQVGRYQAENKSTSEKYVACRNGRQDPRTLFPMLTDALAAIDWAINYLNTHPVESREYGKWIPRDRWEADLAAHPMRQVDADFSWLQAPAIVKRKVVRGMLRATVPGPLGVPQRWTFSAPWLWTEEGKELMLHFDPLGEWPLSAVVTAPGSVKVLGEVSCTNPVSMGGCGEDISLQIRQIVRTEYRLLTATGKTGRESTLRALNGQTSIAQGVKGQDGDVTADTPPDAVQVPAKVRASKLADPLSRAAAEDSRSTVPQPITPATRDDFAAMRRRARQANTATTLNF</sequence>
<feature type="region of interest" description="Disordered" evidence="1">
    <location>
        <begin position="1"/>
        <end position="22"/>
    </location>
</feature>
<evidence type="ECO:0000256" key="1">
    <source>
        <dbReference type="SAM" id="MobiDB-lite"/>
    </source>
</evidence>
<accession>A0A6N2ULR9</accession>
<protein>
    <recommendedName>
        <fullName evidence="3">Integrase catalytic domain-containing protein</fullName>
    </recommendedName>
</protein>
<dbReference type="EMBL" id="CACRSS010000016">
    <property type="protein sequence ID" value="VYT17933.1"/>
    <property type="molecule type" value="Genomic_DNA"/>
</dbReference>
<name>A0A6N2ULR9_9BACT</name>